<feature type="compositionally biased region" description="Acidic residues" evidence="1">
    <location>
        <begin position="178"/>
        <end position="205"/>
    </location>
</feature>
<feature type="region of interest" description="Disordered" evidence="1">
    <location>
        <begin position="178"/>
        <end position="236"/>
    </location>
</feature>
<reference evidence="2" key="1">
    <citation type="journal article" date="2020" name="Stud. Mycol.">
        <title>101 Dothideomycetes genomes: a test case for predicting lifestyles and emergence of pathogens.</title>
        <authorList>
            <person name="Haridas S."/>
            <person name="Albert R."/>
            <person name="Binder M."/>
            <person name="Bloem J."/>
            <person name="Labutti K."/>
            <person name="Salamov A."/>
            <person name="Andreopoulos B."/>
            <person name="Baker S."/>
            <person name="Barry K."/>
            <person name="Bills G."/>
            <person name="Bluhm B."/>
            <person name="Cannon C."/>
            <person name="Castanera R."/>
            <person name="Culley D."/>
            <person name="Daum C."/>
            <person name="Ezra D."/>
            <person name="Gonzalez J."/>
            <person name="Henrissat B."/>
            <person name="Kuo A."/>
            <person name="Liang C."/>
            <person name="Lipzen A."/>
            <person name="Lutzoni F."/>
            <person name="Magnuson J."/>
            <person name="Mondo S."/>
            <person name="Nolan M."/>
            <person name="Ohm R."/>
            <person name="Pangilinan J."/>
            <person name="Park H.-J."/>
            <person name="Ramirez L."/>
            <person name="Alfaro M."/>
            <person name="Sun H."/>
            <person name="Tritt A."/>
            <person name="Yoshinaga Y."/>
            <person name="Zwiers L.-H."/>
            <person name="Turgeon B."/>
            <person name="Goodwin S."/>
            <person name="Spatafora J."/>
            <person name="Crous P."/>
            <person name="Grigoriev I."/>
        </authorList>
    </citation>
    <scope>NUCLEOTIDE SEQUENCE</scope>
    <source>
        <strain evidence="2">CBS 121167</strain>
    </source>
</reference>
<feature type="compositionally biased region" description="Polar residues" evidence="1">
    <location>
        <begin position="209"/>
        <end position="220"/>
    </location>
</feature>
<dbReference type="AlphaFoldDB" id="A0A6A6AWD4"/>
<evidence type="ECO:0008006" key="4">
    <source>
        <dbReference type="Google" id="ProtNLM"/>
    </source>
</evidence>
<evidence type="ECO:0000313" key="3">
    <source>
        <dbReference type="Proteomes" id="UP000799438"/>
    </source>
</evidence>
<proteinExistence type="predicted"/>
<dbReference type="EMBL" id="ML995544">
    <property type="protein sequence ID" value="KAF2135906.1"/>
    <property type="molecule type" value="Genomic_DNA"/>
</dbReference>
<keyword evidence="3" id="KW-1185">Reference proteome</keyword>
<dbReference type="PANTHER" id="PTHR47551:SF1">
    <property type="entry name" value="TUBULIN--TYROSINE LIGASE PBY1-RELATED"/>
    <property type="match status" value="1"/>
</dbReference>
<name>A0A6A6AWD4_9PEZI</name>
<evidence type="ECO:0000256" key="1">
    <source>
        <dbReference type="SAM" id="MobiDB-lite"/>
    </source>
</evidence>
<dbReference type="Proteomes" id="UP000799438">
    <property type="component" value="Unassembled WGS sequence"/>
</dbReference>
<dbReference type="GeneID" id="54298951"/>
<dbReference type="SUPFAM" id="SSF56059">
    <property type="entry name" value="Glutathione synthetase ATP-binding domain-like"/>
    <property type="match status" value="1"/>
</dbReference>
<dbReference type="OrthoDB" id="202825at2759"/>
<dbReference type="Gene3D" id="3.30.470.20">
    <property type="entry name" value="ATP-grasp fold, B domain"/>
    <property type="match status" value="1"/>
</dbReference>
<dbReference type="InterPro" id="IPR027746">
    <property type="entry name" value="TTL"/>
</dbReference>
<dbReference type="PROSITE" id="PS51221">
    <property type="entry name" value="TTL"/>
    <property type="match status" value="1"/>
</dbReference>
<protein>
    <recommendedName>
        <fullName evidence="4">Tubulin-tyrosine ligase</fullName>
    </recommendedName>
</protein>
<dbReference type="PANTHER" id="PTHR47551">
    <property type="entry name" value="TUBULIN--TYROSINE LIGASE PBY1-RELATED"/>
    <property type="match status" value="1"/>
</dbReference>
<gene>
    <name evidence="2" type="ORF">K452DRAFT_292837</name>
</gene>
<dbReference type="RefSeq" id="XP_033391624.1">
    <property type="nucleotide sequence ID" value="XM_033541455.1"/>
</dbReference>
<accession>A0A6A6AWD4</accession>
<dbReference type="GO" id="GO:0000932">
    <property type="term" value="C:P-body"/>
    <property type="evidence" value="ECO:0007669"/>
    <property type="project" value="TreeGrafter"/>
</dbReference>
<dbReference type="InterPro" id="IPR004344">
    <property type="entry name" value="TTL/TTLL_fam"/>
</dbReference>
<sequence length="478" mass="53284">MVETGKPIYALIDYEDPYVQPLILSAFKSKLPESSYELIKSLDEYPSSGGPLLQFRAYEALDFDSALERPRCLINAYVIRKALIRKHYLATTCHHWVVKHPDSVLKSHVKPSVDFELDYAEFLDDALVEAFELHESWQRNEGKSNEEKEWWILKPGMSDRGQGIRLFSSEEELQAIFDEWEAERPDSDDEGEGEDEEEEGEEEVDGASANGSSSRISKSHSATDARSDAGSASSHKPLDFSQIQVTTEQKNYVITSQLRHFIAQPYIHPPLQFEGRKFHIRTYVLAVGALKVYVYQPMLALFAAAPYAAPWASSTADGGSGPDLRAHLTNTCLQGSEQREGSVRAFWDLPDQAEDAASPLNGVDGGWKAHVFDQICSVTGAAFEAAAREMMIHFQPLPSAFELFGLDFMVDEAGTAWLLEVNAFPDFRQTGDELQGLVEGLMEEVVDVAVKPFFGLGDEAVQGTEKMRMVADVDLGKR</sequence>
<organism evidence="2 3">
    <name type="scientific">Aplosporella prunicola CBS 121167</name>
    <dbReference type="NCBI Taxonomy" id="1176127"/>
    <lineage>
        <taxon>Eukaryota</taxon>
        <taxon>Fungi</taxon>
        <taxon>Dikarya</taxon>
        <taxon>Ascomycota</taxon>
        <taxon>Pezizomycotina</taxon>
        <taxon>Dothideomycetes</taxon>
        <taxon>Dothideomycetes incertae sedis</taxon>
        <taxon>Botryosphaeriales</taxon>
        <taxon>Aplosporellaceae</taxon>
        <taxon>Aplosporella</taxon>
    </lineage>
</organism>
<evidence type="ECO:0000313" key="2">
    <source>
        <dbReference type="EMBL" id="KAF2135906.1"/>
    </source>
</evidence>
<dbReference type="Pfam" id="PF03133">
    <property type="entry name" value="TTL"/>
    <property type="match status" value="1"/>
</dbReference>